<dbReference type="GO" id="GO:0006260">
    <property type="term" value="P:DNA replication"/>
    <property type="evidence" value="ECO:0007669"/>
    <property type="project" value="UniProtKB-UniRule"/>
</dbReference>
<dbReference type="EMBL" id="JAIZAY010000009">
    <property type="protein sequence ID" value="KAJ8036659.1"/>
    <property type="molecule type" value="Genomic_DNA"/>
</dbReference>
<evidence type="ECO:0000256" key="1">
    <source>
        <dbReference type="ARBA" id="ARBA00004123"/>
    </source>
</evidence>
<proteinExistence type="inferred from homology"/>
<feature type="domain" description="Origin recognition complex subunit 2 winged-helix" evidence="8">
    <location>
        <begin position="100"/>
        <end position="157"/>
    </location>
</feature>
<dbReference type="InterPro" id="IPR056772">
    <property type="entry name" value="RecA-like_ORC2"/>
</dbReference>
<comment type="subcellular location">
    <subcellularLocation>
        <location evidence="1 6">Nucleus</location>
    </subcellularLocation>
</comment>
<dbReference type="PANTHER" id="PTHR14052">
    <property type="entry name" value="ORIGIN RECOGNITION COMPLEX SUBUNIT 2"/>
    <property type="match status" value="1"/>
</dbReference>
<dbReference type="Proteomes" id="UP001152320">
    <property type="component" value="Chromosome 9"/>
</dbReference>
<evidence type="ECO:0000256" key="4">
    <source>
        <dbReference type="ARBA" id="ARBA00022705"/>
    </source>
</evidence>
<keyword evidence="4 6" id="KW-0235">DNA replication</keyword>
<organism evidence="9 10">
    <name type="scientific">Holothuria leucospilota</name>
    <name type="common">Black long sea cucumber</name>
    <name type="synonym">Mertensiothuria leucospilota</name>
    <dbReference type="NCBI Taxonomy" id="206669"/>
    <lineage>
        <taxon>Eukaryota</taxon>
        <taxon>Metazoa</taxon>
        <taxon>Echinodermata</taxon>
        <taxon>Eleutherozoa</taxon>
        <taxon>Echinozoa</taxon>
        <taxon>Holothuroidea</taxon>
        <taxon>Aspidochirotacea</taxon>
        <taxon>Aspidochirotida</taxon>
        <taxon>Holothuriidae</taxon>
        <taxon>Holothuria</taxon>
    </lineage>
</organism>
<evidence type="ECO:0000256" key="2">
    <source>
        <dbReference type="ARBA" id="ARBA00007421"/>
    </source>
</evidence>
<dbReference type="GO" id="GO:0005664">
    <property type="term" value="C:nuclear origin of replication recognition complex"/>
    <property type="evidence" value="ECO:0007669"/>
    <property type="project" value="UniProtKB-UniRule"/>
</dbReference>
<comment type="caution">
    <text evidence="9">The sequence shown here is derived from an EMBL/GenBank/DDBJ whole genome shotgun (WGS) entry which is preliminary data.</text>
</comment>
<accession>A0A9Q1H864</accession>
<dbReference type="OrthoDB" id="20198at2759"/>
<dbReference type="GO" id="GO:0003688">
    <property type="term" value="F:DNA replication origin binding"/>
    <property type="evidence" value="ECO:0007669"/>
    <property type="project" value="UniProtKB-UniRule"/>
</dbReference>
<keyword evidence="5 6" id="KW-0539">Nucleus</keyword>
<dbReference type="Pfam" id="PF04084">
    <property type="entry name" value="RecA-like_ORC2"/>
    <property type="match status" value="1"/>
</dbReference>
<dbReference type="AlphaFoldDB" id="A0A9Q1H864"/>
<keyword evidence="10" id="KW-1185">Reference proteome</keyword>
<protein>
    <recommendedName>
        <fullName evidence="3 6">Origin recognition complex subunit 2</fullName>
    </recommendedName>
</protein>
<dbReference type="InterPro" id="IPR007220">
    <property type="entry name" value="ORC2"/>
</dbReference>
<dbReference type="Pfam" id="PF24882">
    <property type="entry name" value="WHD_ORC2"/>
    <property type="match status" value="1"/>
</dbReference>
<sequence length="168" mass="19102">MLSSLAEIPCIHIIASIDHINAPLIWDQGLFSSFNWLWYDVTTYQDYTEETSYENSLLVQQSGALTLSSMTHVLKSVPPNVQGVFNILVEAQLEHKDDISYSGMSFQDLYQKCREAFYVSSDLTLRAQLTEFKDHKLLTFKKGIDGAELLSIPVDASTLQEFKQQEDL</sequence>
<evidence type="ECO:0000256" key="3">
    <source>
        <dbReference type="ARBA" id="ARBA00019080"/>
    </source>
</evidence>
<evidence type="ECO:0000313" key="10">
    <source>
        <dbReference type="Proteomes" id="UP001152320"/>
    </source>
</evidence>
<comment type="subunit">
    <text evidence="6">Component of the origin recognition complex (ORC).</text>
</comment>
<comment type="similarity">
    <text evidence="2 6">Belongs to the ORC2 family.</text>
</comment>
<comment type="function">
    <text evidence="6">Component of the origin recognition complex (ORC) that binds origins of replication. DNA-binding is ATP-dependent. ORC is required to assemble the pre-replication complex necessary to initiate DNA replication.</text>
</comment>
<dbReference type="InterPro" id="IPR056773">
    <property type="entry name" value="WHD_ORC2"/>
</dbReference>
<evidence type="ECO:0000259" key="7">
    <source>
        <dbReference type="Pfam" id="PF04084"/>
    </source>
</evidence>
<evidence type="ECO:0000259" key="8">
    <source>
        <dbReference type="Pfam" id="PF24882"/>
    </source>
</evidence>
<evidence type="ECO:0000256" key="6">
    <source>
        <dbReference type="RuleBase" id="RU368084"/>
    </source>
</evidence>
<reference evidence="9" key="1">
    <citation type="submission" date="2021-10" db="EMBL/GenBank/DDBJ databases">
        <title>Tropical sea cucumber genome reveals ecological adaptation and Cuvierian tubules defense mechanism.</title>
        <authorList>
            <person name="Chen T."/>
        </authorList>
    </citation>
    <scope>NUCLEOTIDE SEQUENCE</scope>
    <source>
        <strain evidence="9">Nanhai2018</strain>
        <tissue evidence="9">Muscle</tissue>
    </source>
</reference>
<feature type="domain" description="Origin recognition complex subunit 2 RecA-like" evidence="7">
    <location>
        <begin position="1"/>
        <end position="41"/>
    </location>
</feature>
<dbReference type="PANTHER" id="PTHR14052:SF0">
    <property type="entry name" value="ORIGIN RECOGNITION COMPLEX SUBUNIT 2"/>
    <property type="match status" value="1"/>
</dbReference>
<name>A0A9Q1H864_HOLLE</name>
<gene>
    <name evidence="9" type="ORF">HOLleu_20702</name>
</gene>
<evidence type="ECO:0000256" key="5">
    <source>
        <dbReference type="ARBA" id="ARBA00023242"/>
    </source>
</evidence>
<evidence type="ECO:0000313" key="9">
    <source>
        <dbReference type="EMBL" id="KAJ8036659.1"/>
    </source>
</evidence>